<evidence type="ECO:0000256" key="1">
    <source>
        <dbReference type="SAM" id="Phobius"/>
    </source>
</evidence>
<feature type="transmembrane region" description="Helical" evidence="1">
    <location>
        <begin position="548"/>
        <end position="566"/>
    </location>
</feature>
<gene>
    <name evidence="2" type="ordered locus">LIC019</name>
</gene>
<keyword evidence="2" id="KW-0614">Plasmid</keyword>
<geneLocation type="plasmid" evidence="3">
    <name>pLaw3</name>
</geneLocation>
<feature type="transmembrane region" description="Helical" evidence="1">
    <location>
        <begin position="237"/>
        <end position="255"/>
    </location>
</feature>
<dbReference type="HOGENOM" id="CLU_284802_0_0_7"/>
<protein>
    <submittedName>
        <fullName evidence="2">NA</fullName>
    </submittedName>
</protein>
<reference evidence="2 3" key="1">
    <citation type="submission" date="2005-11" db="EMBL/GenBank/DDBJ databases">
        <title>The complete genome sequence of Lawsonia intracellularis: the causative agent of proliferative enteropathy.</title>
        <authorList>
            <person name="Kaur K."/>
            <person name="Zhang Q."/>
            <person name="Beckler D."/>
            <person name="Munir S."/>
            <person name="Li L."/>
            <person name="Kinsley K."/>
            <person name="Herron L."/>
            <person name="Peterson A."/>
            <person name="May B."/>
            <person name="Singh S."/>
            <person name="Gebhart C."/>
            <person name="Kapur V."/>
        </authorList>
    </citation>
    <scope>NUCLEOTIDE SEQUENCE [LARGE SCALE GENOMIC DNA]</scope>
    <source>
        <strain evidence="2 3">PHE/MN1-00</strain>
        <plasmid evidence="3">pLaw3</plasmid>
    </source>
</reference>
<feature type="transmembrane region" description="Helical" evidence="1">
    <location>
        <begin position="208"/>
        <end position="225"/>
    </location>
</feature>
<feature type="transmembrane region" description="Helical" evidence="1">
    <location>
        <begin position="578"/>
        <end position="594"/>
    </location>
</feature>
<feature type="transmembrane region" description="Helical" evidence="1">
    <location>
        <begin position="297"/>
        <end position="316"/>
    </location>
</feature>
<dbReference type="KEGG" id="lip:LIC019"/>
<dbReference type="Proteomes" id="UP000002430">
    <property type="component" value="Plasmid 3"/>
</dbReference>
<organism evidence="2 3">
    <name type="scientific">Lawsonia intracellularis (strain PHE/MN1-00)</name>
    <dbReference type="NCBI Taxonomy" id="363253"/>
    <lineage>
        <taxon>Bacteria</taxon>
        <taxon>Pseudomonadati</taxon>
        <taxon>Thermodesulfobacteriota</taxon>
        <taxon>Desulfovibrionia</taxon>
        <taxon>Desulfovibrionales</taxon>
        <taxon>Desulfovibrionaceae</taxon>
        <taxon>Lawsonia</taxon>
    </lineage>
</organism>
<sequence length="1094" mass="126607">MPSSYLSGLSKFFPFPEKRNDSFCVFITAIAIALLSTFLFYTSQSFELMAFPDRIHGGGIFNGHNAFKRPTLYFTLLGIFFIIFSCIVSLLSIIIQQFTDLYKRDVILFEKHTLISVSSILIISIPMVLINEPLYEIQYDLFKALTLGVFLIVTLRWLLCINERYTISEKLRLTPAAFGFFFLFSGIYLSSKALRYPLDGLLNTRMGYLHNILYFFLLGWIVSILDKKHRFLKSCTPLLLLPLTFIIASETQYILLTHGYEVSLQSILFYFTIVLCAITVFLFLTTKKHISISYNKVMKYWYFPLCIITLTVFMLWQPSLNIDDDLLHPANSFEPAQQLIQFGKIPFVDTWITRGLRDSLPCTLFMLLAGEQHTVDSFIWFQVFSYLTYLIILYCTFTKIVRPAYAFFLTFFFAQVLVEYSGWYNSLMLLPLIFLPWAMRNITFIRSACIWLLAATVFIWMPSAGKSTILGLWLVFFIKGLQDIKVIFRKVIPAFFTVFGMLGVIYISFLLLKDGNVLDRITEIHGVTCLEYGAHAYEAITKPSLTVVWYYIVTPLFFASICWLFIWRSLSLQSISSIHWMYLGMATSMLFLFTRSIGRHCLLENAYLMVFTFILIGLLPLIRPFKQRIYLPAWLFIPAIIILLTYNNFVFISPEALKIPLVSWNKETLERVTYTDNYKPVIQFLQQKLKEKETFIELLNGHGLYTYTHKKNPFYLPNISLYATDNAQKVLVKNLEQQFNEGKIPLAIVASPFWGGCIDGMPSTANHYRIAEFIYKHYVPYRNILGFEIWAAKGSRFEKEALPILQSPAEVMIPINAKGTYYGKNSNITVTDNILSINYGPYLPMVSPSVINMMTATNMDPIDISSYKVCTFELELTNVVPGWLQIFFSFDNQPYTERYSCKMLIPTYTEKTTVTLDHVLPNNVKKLTDIQLIFPDYTFINLSSFKLQLFKEYLIQPLCVSQTHNVKCGAHLWANYDPYHAAYNKSLVTLLNNVTLKPNETHYVSIPQYKTDQHAEYLSFRITSPSGGQIKGTIKDKNNHSGIFFFTLKKNTEPEDYLIRVSNQYAWKNKKDFSFTSHSQEDIHIEYINILEGD</sequence>
<feature type="transmembrane region" description="Helical" evidence="1">
    <location>
        <begin position="141"/>
        <end position="159"/>
    </location>
</feature>
<dbReference type="EMBL" id="AM180255">
    <property type="protein sequence ID" value="CAJ53971.1"/>
    <property type="molecule type" value="Genomic_DNA"/>
</dbReference>
<keyword evidence="1" id="KW-1133">Transmembrane helix</keyword>
<feature type="transmembrane region" description="Helical" evidence="1">
    <location>
        <begin position="107"/>
        <end position="129"/>
    </location>
</feature>
<dbReference type="OrthoDB" id="1465952at2"/>
<keyword evidence="1" id="KW-0472">Membrane</keyword>
<feature type="transmembrane region" description="Helical" evidence="1">
    <location>
        <begin position="378"/>
        <end position="397"/>
    </location>
</feature>
<keyword evidence="1" id="KW-0812">Transmembrane</keyword>
<proteinExistence type="predicted"/>
<feature type="transmembrane region" description="Helical" evidence="1">
    <location>
        <begin position="606"/>
        <end position="622"/>
    </location>
</feature>
<keyword evidence="3" id="KW-1185">Reference proteome</keyword>
<name>Q1MNW2_LAWIP</name>
<evidence type="ECO:0000313" key="3">
    <source>
        <dbReference type="Proteomes" id="UP000002430"/>
    </source>
</evidence>
<feature type="transmembrane region" description="Helical" evidence="1">
    <location>
        <begin position="404"/>
        <end position="423"/>
    </location>
</feature>
<feature type="transmembrane region" description="Helical" evidence="1">
    <location>
        <begin position="267"/>
        <end position="285"/>
    </location>
</feature>
<accession>Q1MNW2</accession>
<feature type="transmembrane region" description="Helical" evidence="1">
    <location>
        <begin position="21"/>
        <end position="41"/>
    </location>
</feature>
<feature type="transmembrane region" description="Helical" evidence="1">
    <location>
        <begin position="491"/>
        <end position="512"/>
    </location>
</feature>
<feature type="transmembrane region" description="Helical" evidence="1">
    <location>
        <begin position="171"/>
        <end position="188"/>
    </location>
</feature>
<feature type="transmembrane region" description="Helical" evidence="1">
    <location>
        <begin position="72"/>
        <end position="95"/>
    </location>
</feature>
<feature type="transmembrane region" description="Helical" evidence="1">
    <location>
        <begin position="629"/>
        <end position="649"/>
    </location>
</feature>
<dbReference type="AlphaFoldDB" id="Q1MNW2"/>
<dbReference type="RefSeq" id="WP_011527338.1">
    <property type="nucleotide sequence ID" value="NC_008014.1"/>
</dbReference>
<evidence type="ECO:0000313" key="2">
    <source>
        <dbReference type="EMBL" id="CAJ53971.1"/>
    </source>
</evidence>